<name>A0ABT0Y9T0_9ACTN</name>
<keyword evidence="5" id="KW-1185">Reference proteome</keyword>
<feature type="compositionally biased region" description="Basic and acidic residues" evidence="3">
    <location>
        <begin position="240"/>
        <end position="256"/>
    </location>
</feature>
<gene>
    <name evidence="4" type="ORF">LXN57_35145</name>
</gene>
<dbReference type="Proteomes" id="UP001523216">
    <property type="component" value="Unassembled WGS sequence"/>
</dbReference>
<dbReference type="EMBL" id="JAMQOL010000052">
    <property type="protein sequence ID" value="MCM4082807.1"/>
    <property type="molecule type" value="Genomic_DNA"/>
</dbReference>
<evidence type="ECO:0000313" key="5">
    <source>
        <dbReference type="Proteomes" id="UP001523216"/>
    </source>
</evidence>
<dbReference type="PANTHER" id="PTHR11941:SF54">
    <property type="entry name" value="ENOYL-COA HYDRATASE, MITOCHONDRIAL"/>
    <property type="match status" value="1"/>
</dbReference>
<accession>A0ABT0Y9T0</accession>
<evidence type="ECO:0000313" key="4">
    <source>
        <dbReference type="EMBL" id="MCM4082807.1"/>
    </source>
</evidence>
<evidence type="ECO:0000256" key="2">
    <source>
        <dbReference type="RuleBase" id="RU003707"/>
    </source>
</evidence>
<comment type="caution">
    <text evidence="4">The sequence shown here is derived from an EMBL/GenBank/DDBJ whole genome shotgun (WGS) entry which is preliminary data.</text>
</comment>
<comment type="similarity">
    <text evidence="1 2">Belongs to the enoyl-CoA hydratase/isomerase family.</text>
</comment>
<dbReference type="InterPro" id="IPR001753">
    <property type="entry name" value="Enoyl-CoA_hydra/iso"/>
</dbReference>
<dbReference type="PANTHER" id="PTHR11941">
    <property type="entry name" value="ENOYL-COA HYDRATASE-RELATED"/>
    <property type="match status" value="1"/>
</dbReference>
<dbReference type="SUPFAM" id="SSF52096">
    <property type="entry name" value="ClpP/crotonase"/>
    <property type="match status" value="1"/>
</dbReference>
<dbReference type="InterPro" id="IPR029045">
    <property type="entry name" value="ClpP/crotonase-like_dom_sf"/>
</dbReference>
<protein>
    <submittedName>
        <fullName evidence="4">Enoyl-CoA hydratase-related protein</fullName>
    </submittedName>
</protein>
<evidence type="ECO:0000256" key="1">
    <source>
        <dbReference type="ARBA" id="ARBA00005254"/>
    </source>
</evidence>
<dbReference type="PROSITE" id="PS00166">
    <property type="entry name" value="ENOYL_COA_HYDRATASE"/>
    <property type="match status" value="1"/>
</dbReference>
<dbReference type="Pfam" id="PF00378">
    <property type="entry name" value="ECH_1"/>
    <property type="match status" value="1"/>
</dbReference>
<proteinExistence type="inferred from homology"/>
<feature type="region of interest" description="Disordered" evidence="3">
    <location>
        <begin position="233"/>
        <end position="256"/>
    </location>
</feature>
<organism evidence="4 5">
    <name type="scientific">Paractinoplanes hotanensis</name>
    <dbReference type="NCBI Taxonomy" id="2906497"/>
    <lineage>
        <taxon>Bacteria</taxon>
        <taxon>Bacillati</taxon>
        <taxon>Actinomycetota</taxon>
        <taxon>Actinomycetes</taxon>
        <taxon>Micromonosporales</taxon>
        <taxon>Micromonosporaceae</taxon>
        <taxon>Paractinoplanes</taxon>
    </lineage>
</organism>
<sequence>MPEIVTEVRDGVGWVTMSNPARRNALSTAMLATLESAVREMDLDPGMRTVVLRGAGETFTAGADISEFAAHHDSVAARETWERTLTGLFETLSGLTTPLIAMIRGHCFGAGMALALSADLRIAAEGSTFGIPAARLGIGYPFALAQTLVHVVGPAHAGEMLFTARAYADREALGAGLVNRLVPAGELEADVIATANAIAANAPLAVRAAKAAIKAAAYPSMIERAHELIAATVGSDDEREGQRAFMERRPPDFRNR</sequence>
<reference evidence="4 5" key="1">
    <citation type="submission" date="2022-06" db="EMBL/GenBank/DDBJ databases">
        <title>Actinoplanes abujensis sp. nov., isolated from Nigerian arid soil.</title>
        <authorList>
            <person name="Ding P."/>
        </authorList>
    </citation>
    <scope>NUCLEOTIDE SEQUENCE [LARGE SCALE GENOMIC DNA]</scope>
    <source>
        <strain evidence="5">TRM88002</strain>
    </source>
</reference>
<dbReference type="RefSeq" id="WP_251802539.1">
    <property type="nucleotide sequence ID" value="NZ_JAMQOL010000052.1"/>
</dbReference>
<dbReference type="CDD" id="cd06558">
    <property type="entry name" value="crotonase-like"/>
    <property type="match status" value="1"/>
</dbReference>
<dbReference type="Gene3D" id="3.90.226.10">
    <property type="entry name" value="2-enoyl-CoA Hydratase, Chain A, domain 1"/>
    <property type="match status" value="1"/>
</dbReference>
<dbReference type="InterPro" id="IPR018376">
    <property type="entry name" value="Enoyl-CoA_hyd/isom_CS"/>
</dbReference>
<evidence type="ECO:0000256" key="3">
    <source>
        <dbReference type="SAM" id="MobiDB-lite"/>
    </source>
</evidence>